<name>A0ABR3T1W1_9PEZI</name>
<dbReference type="EMBL" id="JAJVDC020000024">
    <property type="protein sequence ID" value="KAL1633076.1"/>
    <property type="molecule type" value="Genomic_DNA"/>
</dbReference>
<comment type="caution">
    <text evidence="3">The sequence shown here is derived from an EMBL/GenBank/DDBJ whole genome shotgun (WGS) entry which is preliminary data.</text>
</comment>
<evidence type="ECO:0000256" key="1">
    <source>
        <dbReference type="ARBA" id="ARBA00022737"/>
    </source>
</evidence>
<protein>
    <recommendedName>
        <fullName evidence="2">Nephrocystin 3-like N-terminal domain-containing protein</fullName>
    </recommendedName>
</protein>
<evidence type="ECO:0000313" key="4">
    <source>
        <dbReference type="Proteomes" id="UP001521116"/>
    </source>
</evidence>
<proteinExistence type="predicted"/>
<evidence type="ECO:0000313" key="3">
    <source>
        <dbReference type="EMBL" id="KAL1633076.1"/>
    </source>
</evidence>
<evidence type="ECO:0000259" key="2">
    <source>
        <dbReference type="Pfam" id="PF24883"/>
    </source>
</evidence>
<dbReference type="PANTHER" id="PTHR10039">
    <property type="entry name" value="AMELOGENIN"/>
    <property type="match status" value="1"/>
</dbReference>
<keyword evidence="1" id="KW-0677">Repeat</keyword>
<feature type="domain" description="Nephrocystin 3-like N-terminal" evidence="2">
    <location>
        <begin position="145"/>
        <end position="177"/>
    </location>
</feature>
<dbReference type="InterPro" id="IPR056884">
    <property type="entry name" value="NPHP3-like_N"/>
</dbReference>
<gene>
    <name evidence="3" type="ORF">SLS56_003147</name>
</gene>
<dbReference type="Pfam" id="PF24883">
    <property type="entry name" value="NPHP3_N"/>
    <property type="match status" value="1"/>
</dbReference>
<keyword evidence="4" id="KW-1185">Reference proteome</keyword>
<accession>A0ABR3T1W1</accession>
<sequence>MGFPAHFNQLIEAYKKIGNSLPRFDRLANKFRNDPDVQNALAIFYADVLEFHRRVYILVKKRARFKGILDDIATHADLVDREVASTTFVEARELREAWLERTETQEKDRTSSQTRDVFAWLNVLKSEYEQEEELYNLSSRCHEHSCDWIFKNPKVLTWKQQGPTNGVIWLKGKPGSGE</sequence>
<dbReference type="PANTHER" id="PTHR10039:SF14">
    <property type="entry name" value="NACHT DOMAIN-CONTAINING PROTEIN"/>
    <property type="match status" value="1"/>
</dbReference>
<organism evidence="3 4">
    <name type="scientific">Neofusicoccum ribis</name>
    <dbReference type="NCBI Taxonomy" id="45134"/>
    <lineage>
        <taxon>Eukaryota</taxon>
        <taxon>Fungi</taxon>
        <taxon>Dikarya</taxon>
        <taxon>Ascomycota</taxon>
        <taxon>Pezizomycotina</taxon>
        <taxon>Dothideomycetes</taxon>
        <taxon>Dothideomycetes incertae sedis</taxon>
        <taxon>Botryosphaeriales</taxon>
        <taxon>Botryosphaeriaceae</taxon>
        <taxon>Neofusicoccum</taxon>
    </lineage>
</organism>
<dbReference type="Proteomes" id="UP001521116">
    <property type="component" value="Unassembled WGS sequence"/>
</dbReference>
<reference evidence="3 4" key="1">
    <citation type="submission" date="2024-02" db="EMBL/GenBank/DDBJ databases">
        <title>De novo assembly and annotation of 12 fungi associated with fruit tree decline syndrome in Ontario, Canada.</title>
        <authorList>
            <person name="Sulman M."/>
            <person name="Ellouze W."/>
            <person name="Ilyukhin E."/>
        </authorList>
    </citation>
    <scope>NUCLEOTIDE SEQUENCE [LARGE SCALE GENOMIC DNA]</scope>
    <source>
        <strain evidence="3 4">M1-105</strain>
    </source>
</reference>